<dbReference type="Gene3D" id="3.40.50.1000">
    <property type="entry name" value="HAD superfamily/HAD-like"/>
    <property type="match status" value="1"/>
</dbReference>
<protein>
    <recommendedName>
        <fullName evidence="3">FCP1 homology domain-containing protein</fullName>
    </recommendedName>
</protein>
<sequence>MSRMRVAIGGTFACDEALALPLQYLLKNAVWNVDVDMQWLRYGSLTDFDEWSADVLHPARPVDLVLLLVRLSDLEAAHPELQVSKPSDDKVVAPTGLDAGIVDDPIKHFINDLKRYDDMKSTAAPLVVLLCPCPPSSSARFDAMECEMQKTIGEMKNVSVEPAGRLAELFHQQYTTALYDAISDKRQHSPYTQAMQNVMSLSLCRQICRLFRNANSLKKVIVLDCDNTLWGGAVAEVGTSGIDLGPRFLALQRFVVKQQERGMLLALCSKNIREDVMQAFEQRCDDMVLDMDKHIVAAKINWQPKSENIAQLSKELSLGLDSFIFIDDNPLECNEVATAFPSVSVITLGTDFSESFLDHEWIFDEGLVRQPLNSADSAITKVDSQRTRLYQQHLQREQLRESSSTHKAFLSALGVKIVFEELDREQELQATSSSFTRVLQLHHRTNQFNTATTFAKRMEEQALLEYVATPGHAVICAHVTDRFGHYGLVSAALCHRVHDSDILHVDSLLLSCRALNRGVEHAMLRRLGEIAAKIEAATLEFAWEPTERNQPAHAFFSALSDAAFVANKDAGFNEVGTAKQHSGAWVITVHKASQVSFLKSEDSSRRSSASGGGMLGWILRSPLAESHLLDRSVYFSAITAVWSSSWLQPFMVYQALTIQ</sequence>
<dbReference type="InterPro" id="IPR010037">
    <property type="entry name" value="FkbH_domain"/>
</dbReference>
<dbReference type="NCBIfam" id="TIGR01681">
    <property type="entry name" value="HAD-SF-IIIC"/>
    <property type="match status" value="1"/>
</dbReference>
<dbReference type="NCBIfam" id="TIGR01686">
    <property type="entry name" value="FkbH"/>
    <property type="match status" value="1"/>
</dbReference>
<name>A0A6A4F669_9STRA</name>
<gene>
    <name evidence="1" type="ORF">PR003_g13184</name>
</gene>
<reference evidence="1 2" key="1">
    <citation type="submission" date="2018-08" db="EMBL/GenBank/DDBJ databases">
        <title>Genomic investigation of the strawberry pathogen Phytophthora fragariae indicates pathogenicity is determined by transcriptional variation in three key races.</title>
        <authorList>
            <person name="Adams T.M."/>
            <person name="Armitage A.D."/>
            <person name="Sobczyk M.K."/>
            <person name="Bates H.J."/>
            <person name="Dunwell J.M."/>
            <person name="Nellist C.F."/>
            <person name="Harrison R.J."/>
        </authorList>
    </citation>
    <scope>NUCLEOTIDE SEQUENCE [LARGE SCALE GENOMIC DNA]</scope>
    <source>
        <strain evidence="1 2">SCRP333</strain>
    </source>
</reference>
<dbReference type="AlphaFoldDB" id="A0A6A4F669"/>
<dbReference type="Proteomes" id="UP000434957">
    <property type="component" value="Unassembled WGS sequence"/>
</dbReference>
<keyword evidence="2" id="KW-1185">Reference proteome</keyword>
<dbReference type="InterPro" id="IPR036412">
    <property type="entry name" value="HAD-like_sf"/>
</dbReference>
<proteinExistence type="predicted"/>
<dbReference type="InterPro" id="IPR010033">
    <property type="entry name" value="HAD_SF_ppase_IIIC"/>
</dbReference>
<evidence type="ECO:0000313" key="2">
    <source>
        <dbReference type="Proteomes" id="UP000434957"/>
    </source>
</evidence>
<organism evidence="1 2">
    <name type="scientific">Phytophthora rubi</name>
    <dbReference type="NCBI Taxonomy" id="129364"/>
    <lineage>
        <taxon>Eukaryota</taxon>
        <taxon>Sar</taxon>
        <taxon>Stramenopiles</taxon>
        <taxon>Oomycota</taxon>
        <taxon>Peronosporomycetes</taxon>
        <taxon>Peronosporales</taxon>
        <taxon>Peronosporaceae</taxon>
        <taxon>Phytophthora</taxon>
    </lineage>
</organism>
<dbReference type="InterPro" id="IPR023214">
    <property type="entry name" value="HAD_sf"/>
</dbReference>
<evidence type="ECO:0000313" key="1">
    <source>
        <dbReference type="EMBL" id="KAE9335101.1"/>
    </source>
</evidence>
<comment type="caution">
    <text evidence="1">The sequence shown here is derived from an EMBL/GenBank/DDBJ whole genome shotgun (WGS) entry which is preliminary data.</text>
</comment>
<dbReference type="EMBL" id="QXFT01000824">
    <property type="protein sequence ID" value="KAE9335101.1"/>
    <property type="molecule type" value="Genomic_DNA"/>
</dbReference>
<accession>A0A6A4F669</accession>
<evidence type="ECO:0008006" key="3">
    <source>
        <dbReference type="Google" id="ProtNLM"/>
    </source>
</evidence>
<dbReference type="SUPFAM" id="SSF56784">
    <property type="entry name" value="HAD-like"/>
    <property type="match status" value="1"/>
</dbReference>